<sequence length="123" mass="13261">MLDFSSKHSDSNQAKKTSSNHRASTDSPVSTSSSKRSQDQQPHARHLVVSSPQNSPTASYADRFSSPAHRASTSLTLQDSGKSGHDTVKRTSLEQETQSGDFNSDRGLRLTVPDATAQDSESN</sequence>
<evidence type="ECO:0000313" key="2">
    <source>
        <dbReference type="EMBL" id="KAF9579444.1"/>
    </source>
</evidence>
<accession>A0A9P6KBM5</accession>
<name>A0A9P6KBM5_9FUNG</name>
<feature type="compositionally biased region" description="Basic and acidic residues" evidence="1">
    <location>
        <begin position="1"/>
        <end position="10"/>
    </location>
</feature>
<protein>
    <submittedName>
        <fullName evidence="2">Uncharacterized protein</fullName>
    </submittedName>
</protein>
<dbReference type="AlphaFoldDB" id="A0A9P6KBM5"/>
<feature type="compositionally biased region" description="Low complexity" evidence="1">
    <location>
        <begin position="25"/>
        <end position="35"/>
    </location>
</feature>
<feature type="compositionally biased region" description="Polar residues" evidence="1">
    <location>
        <begin position="11"/>
        <end position="22"/>
    </location>
</feature>
<feature type="non-terminal residue" evidence="2">
    <location>
        <position position="123"/>
    </location>
</feature>
<dbReference type="Proteomes" id="UP000780801">
    <property type="component" value="Unassembled WGS sequence"/>
</dbReference>
<comment type="caution">
    <text evidence="2">The sequence shown here is derived from an EMBL/GenBank/DDBJ whole genome shotgun (WGS) entry which is preliminary data.</text>
</comment>
<proteinExistence type="predicted"/>
<evidence type="ECO:0000313" key="3">
    <source>
        <dbReference type="Proteomes" id="UP000780801"/>
    </source>
</evidence>
<feature type="compositionally biased region" description="Polar residues" evidence="1">
    <location>
        <begin position="71"/>
        <end position="81"/>
    </location>
</feature>
<organism evidence="2 3">
    <name type="scientific">Lunasporangiospora selenospora</name>
    <dbReference type="NCBI Taxonomy" id="979761"/>
    <lineage>
        <taxon>Eukaryota</taxon>
        <taxon>Fungi</taxon>
        <taxon>Fungi incertae sedis</taxon>
        <taxon>Mucoromycota</taxon>
        <taxon>Mortierellomycotina</taxon>
        <taxon>Mortierellomycetes</taxon>
        <taxon>Mortierellales</taxon>
        <taxon>Mortierellaceae</taxon>
        <taxon>Lunasporangiospora</taxon>
    </lineage>
</organism>
<feature type="region of interest" description="Disordered" evidence="1">
    <location>
        <begin position="1"/>
        <end position="123"/>
    </location>
</feature>
<dbReference type="EMBL" id="JAABOA010002749">
    <property type="protein sequence ID" value="KAF9579444.1"/>
    <property type="molecule type" value="Genomic_DNA"/>
</dbReference>
<gene>
    <name evidence="2" type="ORF">BGW38_004285</name>
</gene>
<keyword evidence="3" id="KW-1185">Reference proteome</keyword>
<feature type="compositionally biased region" description="Basic and acidic residues" evidence="1">
    <location>
        <begin position="82"/>
        <end position="93"/>
    </location>
</feature>
<reference evidence="2" key="1">
    <citation type="journal article" date="2020" name="Fungal Divers.">
        <title>Resolving the Mortierellaceae phylogeny through synthesis of multi-gene phylogenetics and phylogenomics.</title>
        <authorList>
            <person name="Vandepol N."/>
            <person name="Liber J."/>
            <person name="Desiro A."/>
            <person name="Na H."/>
            <person name="Kennedy M."/>
            <person name="Barry K."/>
            <person name="Grigoriev I.V."/>
            <person name="Miller A.N."/>
            <person name="O'Donnell K."/>
            <person name="Stajich J.E."/>
            <person name="Bonito G."/>
        </authorList>
    </citation>
    <scope>NUCLEOTIDE SEQUENCE</scope>
    <source>
        <strain evidence="2">KOD1015</strain>
    </source>
</reference>
<evidence type="ECO:0000256" key="1">
    <source>
        <dbReference type="SAM" id="MobiDB-lite"/>
    </source>
</evidence>